<comment type="function">
    <text evidence="5">Guanylyltransferase that catalyzes the activation of phosphoenolpyruvate (PEP) as enolpyruvoyl-2-diphospho-5'-guanosine, via the condensation of PEP with GTP. It is involved in the biosynthesis of coenzyme F420, a hydride carrier cofactor.</text>
</comment>
<dbReference type="GO" id="GO:0043814">
    <property type="term" value="F:phospholactate guanylyltransferase activity"/>
    <property type="evidence" value="ECO:0007669"/>
    <property type="project" value="InterPro"/>
</dbReference>
<protein>
    <recommendedName>
        <fullName evidence="5">Phosphoenolpyruvate guanylyltransferase</fullName>
        <shortName evidence="5">PEP guanylyltransferase</shortName>
        <ecNumber evidence="5">2.7.7.105</ecNumber>
    </recommendedName>
</protein>
<dbReference type="InterPro" id="IPR002835">
    <property type="entry name" value="CofC"/>
</dbReference>
<dbReference type="Gene3D" id="3.90.550.10">
    <property type="entry name" value="Spore Coat Polysaccharide Biosynthesis Protein SpsA, Chain A"/>
    <property type="match status" value="1"/>
</dbReference>
<dbReference type="GO" id="GO:0005525">
    <property type="term" value="F:GTP binding"/>
    <property type="evidence" value="ECO:0007669"/>
    <property type="project" value="UniProtKB-KW"/>
</dbReference>
<dbReference type="EMBL" id="AXCW01000200">
    <property type="protein sequence ID" value="EYR62631.1"/>
    <property type="molecule type" value="Genomic_DNA"/>
</dbReference>
<evidence type="ECO:0000313" key="6">
    <source>
        <dbReference type="EMBL" id="EYR62631.1"/>
    </source>
</evidence>
<evidence type="ECO:0000256" key="3">
    <source>
        <dbReference type="ARBA" id="ARBA00022741"/>
    </source>
</evidence>
<dbReference type="HAMAP" id="MF_02114">
    <property type="entry name" value="CofC"/>
    <property type="match status" value="1"/>
</dbReference>
<accession>A0A021VNA1</accession>
<feature type="binding site" evidence="5">
    <location>
        <position position="188"/>
    </location>
    <ligand>
        <name>phosphoenolpyruvate</name>
        <dbReference type="ChEBI" id="CHEBI:58702"/>
    </ligand>
</feature>
<comment type="caution">
    <text evidence="6">The sequence shown here is derived from an EMBL/GenBank/DDBJ whole genome shotgun (WGS) entry which is preliminary data.</text>
</comment>
<sequence>MTVADPGATGAAVTGSTVARPTTVAVVPLRGPGGKTRLDLPLTPDAREGLVTALARRVLDALARAPEVDVVVVVTTDAAHAAGVLAGVLAGVRPGAPGAVQVLVQPPGVRGLNPAVELGRARARELGADRSVVLHADLPLLTPDDVAALLVPAGPVVLAPDVAGTGTNALVLAEPGAEAFGCRFGPGSRALHQAEARRLGLDVDLVDRPGTARDLDTAADWAALPQPVRDDLLRTGPARR</sequence>
<dbReference type="GO" id="GO:0052645">
    <property type="term" value="P:F420-0 metabolic process"/>
    <property type="evidence" value="ECO:0007669"/>
    <property type="project" value="UniProtKB-UniRule"/>
</dbReference>
<dbReference type="EC" id="2.7.7.105" evidence="5"/>
<dbReference type="UniPathway" id="UPA00071"/>
<dbReference type="Pfam" id="PF01983">
    <property type="entry name" value="CofC"/>
    <property type="match status" value="1"/>
</dbReference>
<comment type="pathway">
    <text evidence="5">Cofactor biosynthesis; coenzyme F420 biosynthesis.</text>
</comment>
<organism evidence="6 7">
    <name type="scientific">Actinotalea ferrariae CF5-4</name>
    <dbReference type="NCBI Taxonomy" id="948458"/>
    <lineage>
        <taxon>Bacteria</taxon>
        <taxon>Bacillati</taxon>
        <taxon>Actinomycetota</taxon>
        <taxon>Actinomycetes</taxon>
        <taxon>Micrococcales</taxon>
        <taxon>Cellulomonadaceae</taxon>
        <taxon>Actinotalea</taxon>
    </lineage>
</organism>
<dbReference type="AlphaFoldDB" id="A0A021VNA1"/>
<dbReference type="PANTHER" id="PTHR40392">
    <property type="entry name" value="2-PHOSPHO-L-LACTATE GUANYLYLTRANSFERASE"/>
    <property type="match status" value="1"/>
</dbReference>
<comment type="similarity">
    <text evidence="5">Belongs to the CofC family.</text>
</comment>
<dbReference type="PANTHER" id="PTHR40392:SF1">
    <property type="entry name" value="2-PHOSPHO-L-LACTATE GUANYLYLTRANSFERASE"/>
    <property type="match status" value="1"/>
</dbReference>
<keyword evidence="1 5" id="KW-0808">Transferase</keyword>
<dbReference type="NCBIfam" id="TIGR03552">
    <property type="entry name" value="F420_cofC"/>
    <property type="match status" value="1"/>
</dbReference>
<proteinExistence type="inferred from homology"/>
<dbReference type="InterPro" id="IPR029044">
    <property type="entry name" value="Nucleotide-diphossugar_trans"/>
</dbReference>
<dbReference type="SUPFAM" id="SSF53448">
    <property type="entry name" value="Nucleotide-diphospho-sugar transferases"/>
    <property type="match status" value="1"/>
</dbReference>
<evidence type="ECO:0000256" key="2">
    <source>
        <dbReference type="ARBA" id="ARBA00022695"/>
    </source>
</evidence>
<evidence type="ECO:0000313" key="7">
    <source>
        <dbReference type="Proteomes" id="UP000019753"/>
    </source>
</evidence>
<keyword evidence="4 5" id="KW-0342">GTP-binding</keyword>
<evidence type="ECO:0000256" key="4">
    <source>
        <dbReference type="ARBA" id="ARBA00023134"/>
    </source>
</evidence>
<comment type="catalytic activity">
    <reaction evidence="5">
        <text>phosphoenolpyruvate + GTP + H(+) = enolpyruvoyl-2-diphospho-5'-guanosine + diphosphate</text>
        <dbReference type="Rhea" id="RHEA:30519"/>
        <dbReference type="ChEBI" id="CHEBI:15378"/>
        <dbReference type="ChEBI" id="CHEBI:33019"/>
        <dbReference type="ChEBI" id="CHEBI:37565"/>
        <dbReference type="ChEBI" id="CHEBI:58702"/>
        <dbReference type="ChEBI" id="CHEBI:143701"/>
        <dbReference type="EC" id="2.7.7.105"/>
    </reaction>
</comment>
<keyword evidence="3 5" id="KW-0547">Nucleotide-binding</keyword>
<evidence type="ECO:0000256" key="5">
    <source>
        <dbReference type="HAMAP-Rule" id="MF_02114"/>
    </source>
</evidence>
<feature type="binding site" evidence="5">
    <location>
        <position position="185"/>
    </location>
    <ligand>
        <name>phosphoenolpyruvate</name>
        <dbReference type="ChEBI" id="CHEBI:58702"/>
    </ligand>
</feature>
<keyword evidence="2 5" id="KW-0548">Nucleotidyltransferase</keyword>
<evidence type="ECO:0000256" key="1">
    <source>
        <dbReference type="ARBA" id="ARBA00022679"/>
    </source>
</evidence>
<reference evidence="6 7" key="1">
    <citation type="submission" date="2014-01" db="EMBL/GenBank/DDBJ databases">
        <title>Actinotalea ferrariae CF5-4.</title>
        <authorList>
            <person name="Chen F."/>
            <person name="Li Y."/>
            <person name="Wang G."/>
        </authorList>
    </citation>
    <scope>NUCLEOTIDE SEQUENCE [LARGE SCALE GENOMIC DNA]</scope>
    <source>
        <strain evidence="6 7">CF5-4</strain>
    </source>
</reference>
<keyword evidence="7" id="KW-1185">Reference proteome</keyword>
<gene>
    <name evidence="5" type="primary">fbiD</name>
    <name evidence="6" type="ORF">N866_06760</name>
</gene>
<feature type="binding site" evidence="5">
    <location>
        <position position="167"/>
    </location>
    <ligand>
        <name>phosphoenolpyruvate</name>
        <dbReference type="ChEBI" id="CHEBI:58702"/>
    </ligand>
</feature>
<name>A0A021VNA1_9CELL</name>
<dbReference type="Proteomes" id="UP000019753">
    <property type="component" value="Unassembled WGS sequence"/>
</dbReference>